<proteinExistence type="predicted"/>
<organism evidence="1 2">
    <name type="scientific">Pseudoalteromonas phenolica</name>
    <dbReference type="NCBI Taxonomy" id="161398"/>
    <lineage>
        <taxon>Bacteria</taxon>
        <taxon>Pseudomonadati</taxon>
        <taxon>Pseudomonadota</taxon>
        <taxon>Gammaproteobacteria</taxon>
        <taxon>Alteromonadales</taxon>
        <taxon>Pseudoalteromonadaceae</taxon>
        <taxon>Pseudoalteromonas</taxon>
    </lineage>
</organism>
<comment type="caution">
    <text evidence="1">The sequence shown here is derived from an EMBL/GenBank/DDBJ whole genome shotgun (WGS) entry which is preliminary data.</text>
</comment>
<dbReference type="Proteomes" id="UP000307362">
    <property type="component" value="Unassembled WGS sequence"/>
</dbReference>
<dbReference type="AlphaFoldDB" id="A0A5S3YL35"/>
<feature type="non-terminal residue" evidence="1">
    <location>
        <position position="1"/>
    </location>
</feature>
<dbReference type="SUPFAM" id="SSF52218">
    <property type="entry name" value="Flavoproteins"/>
    <property type="match status" value="1"/>
</dbReference>
<gene>
    <name evidence="1" type="ORF">CWB73_21625</name>
</gene>
<sequence length="45" mass="5168">GKQIDALIEELNATRAQPRLDIDACEYFEPWEPAEPWLQALAKNL</sequence>
<reference evidence="1 2" key="1">
    <citation type="submission" date="2017-12" db="EMBL/GenBank/DDBJ databases">
        <authorList>
            <person name="Paulsen S."/>
            <person name="Gram L.K."/>
        </authorList>
    </citation>
    <scope>NUCLEOTIDE SEQUENCE [LARGE SCALE GENOMIC DNA]</scope>
    <source>
        <strain evidence="1 2">S1189</strain>
    </source>
</reference>
<dbReference type="EMBL" id="PNCM01000324">
    <property type="protein sequence ID" value="TMP76247.1"/>
    <property type="molecule type" value="Genomic_DNA"/>
</dbReference>
<dbReference type="InterPro" id="IPR029039">
    <property type="entry name" value="Flavoprotein-like_sf"/>
</dbReference>
<evidence type="ECO:0000313" key="1">
    <source>
        <dbReference type="EMBL" id="TMP76247.1"/>
    </source>
</evidence>
<reference evidence="2" key="2">
    <citation type="submission" date="2019-06" db="EMBL/GenBank/DDBJ databases">
        <title>Co-occurence of chitin degradation, pigmentation and bioactivity in marine Pseudoalteromonas.</title>
        <authorList>
            <person name="Sonnenschein E.C."/>
            <person name="Bech P.K."/>
        </authorList>
    </citation>
    <scope>NUCLEOTIDE SEQUENCE [LARGE SCALE GENOMIC DNA]</scope>
    <source>
        <strain evidence="2">S1189</strain>
    </source>
</reference>
<name>A0A5S3YL35_9GAMM</name>
<evidence type="ECO:0000313" key="2">
    <source>
        <dbReference type="Proteomes" id="UP000307362"/>
    </source>
</evidence>
<protein>
    <submittedName>
        <fullName evidence="1">Flavodoxin</fullName>
    </submittedName>
</protein>
<accession>A0A5S3YL35</accession>